<dbReference type="GeneID" id="105272613"/>
<name>A0A9R1TLS8_9HYME</name>
<dbReference type="RefSeq" id="XP_011313114.1">
    <property type="nucleotide sequence ID" value="XM_011314812.1"/>
</dbReference>
<gene>
    <name evidence="3" type="primary">LOC105272613</name>
</gene>
<dbReference type="Gene3D" id="3.10.10.10">
    <property type="entry name" value="HIV Type 1 Reverse Transcriptase, subunit A, domain 1"/>
    <property type="match status" value="1"/>
</dbReference>
<dbReference type="InterPro" id="IPR043128">
    <property type="entry name" value="Rev_trsase/Diguanyl_cyclase"/>
</dbReference>
<dbReference type="GO" id="GO:0071897">
    <property type="term" value="P:DNA biosynthetic process"/>
    <property type="evidence" value="ECO:0007669"/>
    <property type="project" value="UniProtKB-ARBA"/>
</dbReference>
<keyword evidence="1" id="KW-0732">Signal</keyword>
<dbReference type="KEGG" id="fas:105272613"/>
<keyword evidence="2" id="KW-1185">Reference proteome</keyword>
<dbReference type="InterPro" id="IPR043502">
    <property type="entry name" value="DNA/RNA_pol_sf"/>
</dbReference>
<dbReference type="SUPFAM" id="SSF56672">
    <property type="entry name" value="DNA/RNA polymerases"/>
    <property type="match status" value="1"/>
</dbReference>
<feature type="signal peptide" evidence="1">
    <location>
        <begin position="1"/>
        <end position="19"/>
    </location>
</feature>
<sequence>MLSLFGWVVFGPTSAVISAASSNHVSVSNEELGDLLTSFWQQEEVSKPEGNESGLTKEEADCEEFFQRTHVLDRSGRYIVLLPLVRSPSELGDSLGRAKACLTSLLRRLGKGQSSLQLYSDFLKEYEELGHMVRAPVVPVSCVSRVLDCQPDGMTLAHGASASGGLRVPEGGQSYQDSGRCSSLRQSHSSAPTYYFPHHCVLRESNETTKLRVVFNGSSKTSSGVSLNDIQHIGAKLQKNISDVLLWSRQSKYIFMTDIRKMFRQIKVHREDWALQQILWRDSRGQICTYQLTTVTYGTKTAPCLACRVLNQLVTDEGYRFPLAVSPLTSGRYVDDICGGAEEEDDLHVVAQQVVELCWAGGFPLAK</sequence>
<proteinExistence type="predicted"/>
<evidence type="ECO:0008006" key="4">
    <source>
        <dbReference type="Google" id="ProtNLM"/>
    </source>
</evidence>
<dbReference type="Proteomes" id="UP000694866">
    <property type="component" value="Unplaced"/>
</dbReference>
<dbReference type="Gene3D" id="3.30.70.270">
    <property type="match status" value="1"/>
</dbReference>
<dbReference type="PANTHER" id="PTHR47331">
    <property type="entry name" value="PHD-TYPE DOMAIN-CONTAINING PROTEIN"/>
    <property type="match status" value="1"/>
</dbReference>
<feature type="chain" id="PRO_5040390755" description="Reverse transcriptase domain-containing protein" evidence="1">
    <location>
        <begin position="20"/>
        <end position="367"/>
    </location>
</feature>
<organism evidence="2 3">
    <name type="scientific">Fopius arisanus</name>
    <dbReference type="NCBI Taxonomy" id="64838"/>
    <lineage>
        <taxon>Eukaryota</taxon>
        <taxon>Metazoa</taxon>
        <taxon>Ecdysozoa</taxon>
        <taxon>Arthropoda</taxon>
        <taxon>Hexapoda</taxon>
        <taxon>Insecta</taxon>
        <taxon>Pterygota</taxon>
        <taxon>Neoptera</taxon>
        <taxon>Endopterygota</taxon>
        <taxon>Hymenoptera</taxon>
        <taxon>Apocrita</taxon>
        <taxon>Ichneumonoidea</taxon>
        <taxon>Braconidae</taxon>
        <taxon>Opiinae</taxon>
        <taxon>Fopius</taxon>
    </lineage>
</organism>
<evidence type="ECO:0000313" key="3">
    <source>
        <dbReference type="RefSeq" id="XP_011313114.1"/>
    </source>
</evidence>
<protein>
    <recommendedName>
        <fullName evidence="4">Reverse transcriptase domain-containing protein</fullName>
    </recommendedName>
</protein>
<accession>A0A9R1TLS8</accession>
<dbReference type="OrthoDB" id="7550037at2759"/>
<dbReference type="AlphaFoldDB" id="A0A9R1TLS8"/>
<reference evidence="3" key="1">
    <citation type="submission" date="2025-08" db="UniProtKB">
        <authorList>
            <consortium name="RefSeq"/>
        </authorList>
    </citation>
    <scope>IDENTIFICATION</scope>
    <source>
        <strain evidence="3">USDA-PBARC FA_bdor</strain>
        <tissue evidence="3">Whole organism</tissue>
    </source>
</reference>
<evidence type="ECO:0000256" key="1">
    <source>
        <dbReference type="SAM" id="SignalP"/>
    </source>
</evidence>
<evidence type="ECO:0000313" key="2">
    <source>
        <dbReference type="Proteomes" id="UP000694866"/>
    </source>
</evidence>